<dbReference type="OrthoDB" id="9762795at2"/>
<evidence type="ECO:0000259" key="7">
    <source>
        <dbReference type="Pfam" id="PF01432"/>
    </source>
</evidence>
<keyword evidence="1 6" id="KW-0645">Protease</keyword>
<evidence type="ECO:0000256" key="5">
    <source>
        <dbReference type="ARBA" id="ARBA00023049"/>
    </source>
</evidence>
<keyword evidence="3 6" id="KW-0378">Hydrolase</keyword>
<evidence type="ECO:0000256" key="6">
    <source>
        <dbReference type="RuleBase" id="RU003435"/>
    </source>
</evidence>
<dbReference type="PANTHER" id="PTHR11804">
    <property type="entry name" value="PROTEASE M3 THIMET OLIGOPEPTIDASE-RELATED"/>
    <property type="match status" value="1"/>
</dbReference>
<dbReference type="NCBIfam" id="TIGR02289">
    <property type="entry name" value="M3_not_pepF"/>
    <property type="match status" value="1"/>
</dbReference>
<gene>
    <name evidence="8" type="ORF">DW016_13705</name>
</gene>
<dbReference type="Gene3D" id="1.10.1370.30">
    <property type="match status" value="1"/>
</dbReference>
<organism evidence="8 9">
    <name type="scientific">Sellimonas intestinalis</name>
    <dbReference type="NCBI Taxonomy" id="1653434"/>
    <lineage>
        <taxon>Bacteria</taxon>
        <taxon>Bacillati</taxon>
        <taxon>Bacillota</taxon>
        <taxon>Clostridia</taxon>
        <taxon>Lachnospirales</taxon>
        <taxon>Lachnospiraceae</taxon>
        <taxon>Sellimonas</taxon>
    </lineage>
</organism>
<dbReference type="GO" id="GO:0004222">
    <property type="term" value="F:metalloendopeptidase activity"/>
    <property type="evidence" value="ECO:0007669"/>
    <property type="project" value="InterPro"/>
</dbReference>
<comment type="cofactor">
    <cofactor evidence="6">
        <name>Zn(2+)</name>
        <dbReference type="ChEBI" id="CHEBI:29105"/>
    </cofactor>
    <text evidence="6">Binds 1 zinc ion.</text>
</comment>
<evidence type="ECO:0000313" key="9">
    <source>
        <dbReference type="Proteomes" id="UP000261080"/>
    </source>
</evidence>
<dbReference type="GO" id="GO:0006518">
    <property type="term" value="P:peptide metabolic process"/>
    <property type="evidence" value="ECO:0007669"/>
    <property type="project" value="TreeGrafter"/>
</dbReference>
<dbReference type="Pfam" id="PF01432">
    <property type="entry name" value="Peptidase_M3"/>
    <property type="match status" value="1"/>
</dbReference>
<evidence type="ECO:0000313" key="8">
    <source>
        <dbReference type="EMBL" id="RGE85187.1"/>
    </source>
</evidence>
<keyword evidence="2 6" id="KW-0479">Metal-binding</keyword>
<dbReference type="GO" id="GO:0006508">
    <property type="term" value="P:proteolysis"/>
    <property type="evidence" value="ECO:0007669"/>
    <property type="project" value="UniProtKB-KW"/>
</dbReference>
<dbReference type="SUPFAM" id="SSF55486">
    <property type="entry name" value="Metalloproteases ('zincins'), catalytic domain"/>
    <property type="match status" value="1"/>
</dbReference>
<dbReference type="CDD" id="cd09606">
    <property type="entry name" value="M3B_PepF"/>
    <property type="match status" value="1"/>
</dbReference>
<keyword evidence="5 6" id="KW-0482">Metalloprotease</keyword>
<dbReference type="InterPro" id="IPR001567">
    <property type="entry name" value="Pept_M3A_M3B_dom"/>
</dbReference>
<feature type="domain" description="Peptidase M3A/M3B catalytic" evidence="7">
    <location>
        <begin position="165"/>
        <end position="549"/>
    </location>
</feature>
<name>A0A3E3JZH1_9FIRM</name>
<dbReference type="InterPro" id="IPR045090">
    <property type="entry name" value="Pept_M3A_M3B"/>
</dbReference>
<reference evidence="8 9" key="1">
    <citation type="submission" date="2018-08" db="EMBL/GenBank/DDBJ databases">
        <title>A genome reference for cultivated species of the human gut microbiota.</title>
        <authorList>
            <person name="Zou Y."/>
            <person name="Xue W."/>
            <person name="Luo G."/>
        </authorList>
    </citation>
    <scope>NUCLEOTIDE SEQUENCE [LARGE SCALE GENOMIC DNA]</scope>
    <source>
        <strain evidence="8 9">AF37-2AT</strain>
    </source>
</reference>
<dbReference type="AlphaFoldDB" id="A0A3E3JZH1"/>
<sequence>MKFSEFVYKRTDVDEVRNRIREITEELKHASSLEEQIQAVYKMNEVEKEISTADSLVYIRYTINTKNEFYAKEREYNDRISPMLEEEFQKYNEVLLQSRFRRELEEKFGKVLFLNLELAMKGFSPEITELLQEESRLQTQYQTLLAGAQIEFQGKTYNLSQLGPYMQSTNQEVRRAAYEASGKFFDDNQRELDEIFDKLVKNRTEQAHRLGMKSFVELGYVRRQRNCYAPEAIAGFREQVVRDLVPVVCEIKKHQAECIGVEKLHIYDDSFRYPDGNAVPQGSYEEIMEAGRKMYTEMSPETADFIKMMFDRELFDVVAKPGKATGGYCCDIPGYGCPFIFSNFNGTAGDVDVLTHEAGHAFAAYMAEKNIDLIATHLPSMEAAETHSMSMEFFATPWYGLFFKHQTKKYEVSHLEGTLNFIPYGCLVDHFQQVVYEHPEMTPHERNEAWLKLEKMYRPYLHLEGIPFYERGAGWQRQNHIFATPFYYIDYCLAQTVALQFWLELEKDWKKAWEKYKHFVKRGGTDTFLGLVEGAGLTSPMEDGCIRQIAEYASAWLKEKKA</sequence>
<dbReference type="GO" id="GO:0046872">
    <property type="term" value="F:metal ion binding"/>
    <property type="evidence" value="ECO:0007669"/>
    <property type="project" value="UniProtKB-UniRule"/>
</dbReference>
<proteinExistence type="inferred from homology"/>
<evidence type="ECO:0000256" key="3">
    <source>
        <dbReference type="ARBA" id="ARBA00022801"/>
    </source>
</evidence>
<dbReference type="EMBL" id="QVLX01000009">
    <property type="protein sequence ID" value="RGE85187.1"/>
    <property type="molecule type" value="Genomic_DNA"/>
</dbReference>
<dbReference type="Proteomes" id="UP000261080">
    <property type="component" value="Unassembled WGS sequence"/>
</dbReference>
<comment type="caution">
    <text evidence="8">The sequence shown here is derived from an EMBL/GenBank/DDBJ whole genome shotgun (WGS) entry which is preliminary data.</text>
</comment>
<protein>
    <submittedName>
        <fullName evidence="8">M3 family oligoendopeptidase</fullName>
    </submittedName>
</protein>
<dbReference type="InterPro" id="IPR011976">
    <property type="entry name" value="Pept_M3B_oligopep-rel"/>
</dbReference>
<dbReference type="RefSeq" id="WP_117493789.1">
    <property type="nucleotide sequence ID" value="NZ_CBCTCK010000015.1"/>
</dbReference>
<keyword evidence="9" id="KW-1185">Reference proteome</keyword>
<evidence type="ECO:0000256" key="4">
    <source>
        <dbReference type="ARBA" id="ARBA00022833"/>
    </source>
</evidence>
<accession>A0A3E3JZH1</accession>
<comment type="similarity">
    <text evidence="6">Belongs to the peptidase M3 family.</text>
</comment>
<evidence type="ECO:0000256" key="1">
    <source>
        <dbReference type="ARBA" id="ARBA00022670"/>
    </source>
</evidence>
<dbReference type="PANTHER" id="PTHR11804:SF28">
    <property type="entry name" value="OLIGOENDOPEPTIDASE F"/>
    <property type="match status" value="1"/>
</dbReference>
<evidence type="ECO:0000256" key="2">
    <source>
        <dbReference type="ARBA" id="ARBA00022723"/>
    </source>
</evidence>
<keyword evidence="4 6" id="KW-0862">Zinc</keyword>